<dbReference type="InterPro" id="IPR035967">
    <property type="entry name" value="SWAP/Surp_sf"/>
</dbReference>
<keyword evidence="9" id="KW-1185">Reference proteome</keyword>
<feature type="region of interest" description="Disordered" evidence="7">
    <location>
        <begin position="266"/>
        <end position="358"/>
    </location>
</feature>
<feature type="compositionally biased region" description="Polar residues" evidence="7">
    <location>
        <begin position="602"/>
        <end position="623"/>
    </location>
</feature>
<dbReference type="GO" id="GO:0000395">
    <property type="term" value="P:mRNA 5'-splice site recognition"/>
    <property type="evidence" value="ECO:0007669"/>
    <property type="project" value="TreeGrafter"/>
</dbReference>
<feature type="compositionally biased region" description="Basic and acidic residues" evidence="7">
    <location>
        <begin position="761"/>
        <end position="789"/>
    </location>
</feature>
<feature type="compositionally biased region" description="Basic and acidic residues" evidence="7">
    <location>
        <begin position="512"/>
        <end position="528"/>
    </location>
</feature>
<feature type="domain" description="SURP motif" evidence="8">
    <location>
        <begin position="209"/>
        <end position="252"/>
    </location>
</feature>
<keyword evidence="4" id="KW-0805">Transcription regulation</keyword>
<proteinExistence type="predicted"/>
<keyword evidence="2" id="KW-0677">Repeat</keyword>
<dbReference type="Gene3D" id="1.10.10.790">
    <property type="entry name" value="Surp module"/>
    <property type="match status" value="2"/>
</dbReference>
<organism evidence="9 10">
    <name type="scientific">Parascaris univalens</name>
    <name type="common">Nematode worm</name>
    <dbReference type="NCBI Taxonomy" id="6257"/>
    <lineage>
        <taxon>Eukaryota</taxon>
        <taxon>Metazoa</taxon>
        <taxon>Ecdysozoa</taxon>
        <taxon>Nematoda</taxon>
        <taxon>Chromadorea</taxon>
        <taxon>Rhabditida</taxon>
        <taxon>Spirurina</taxon>
        <taxon>Ascaridomorpha</taxon>
        <taxon>Ascaridoidea</taxon>
        <taxon>Ascarididae</taxon>
        <taxon>Parascaris</taxon>
    </lineage>
</organism>
<feature type="compositionally biased region" description="Basic and acidic residues" evidence="7">
    <location>
        <begin position="842"/>
        <end position="862"/>
    </location>
</feature>
<evidence type="ECO:0000256" key="2">
    <source>
        <dbReference type="ARBA" id="ARBA00022737"/>
    </source>
</evidence>
<dbReference type="PROSITE" id="PS50128">
    <property type="entry name" value="SURP"/>
    <property type="match status" value="2"/>
</dbReference>
<keyword evidence="3" id="KW-0694">RNA-binding</keyword>
<name>A0A915BSZ0_PARUN</name>
<evidence type="ECO:0000256" key="5">
    <source>
        <dbReference type="ARBA" id="ARBA00023163"/>
    </source>
</evidence>
<evidence type="ECO:0000256" key="6">
    <source>
        <dbReference type="ARBA" id="ARBA00023187"/>
    </source>
</evidence>
<feature type="compositionally biased region" description="Basic and acidic residues" evidence="7">
    <location>
        <begin position="151"/>
        <end position="160"/>
    </location>
</feature>
<dbReference type="AlphaFoldDB" id="A0A915BSZ0"/>
<feature type="region of interest" description="Disordered" evidence="7">
    <location>
        <begin position="761"/>
        <end position="813"/>
    </location>
</feature>
<evidence type="ECO:0000256" key="7">
    <source>
        <dbReference type="SAM" id="MobiDB-lite"/>
    </source>
</evidence>
<dbReference type="Pfam" id="PF01805">
    <property type="entry name" value="Surp"/>
    <property type="match status" value="2"/>
</dbReference>
<dbReference type="PANTHER" id="PTHR13161">
    <property type="entry name" value="SPLICING FACTOR SUPPRESSOR OF WHITE APRICOT"/>
    <property type="match status" value="1"/>
</dbReference>
<feature type="region of interest" description="Disordered" evidence="7">
    <location>
        <begin position="151"/>
        <end position="194"/>
    </location>
</feature>
<evidence type="ECO:0000259" key="8">
    <source>
        <dbReference type="PROSITE" id="PS50128"/>
    </source>
</evidence>
<dbReference type="SMART" id="SM01141">
    <property type="entry name" value="DRY_EERY"/>
    <property type="match status" value="1"/>
</dbReference>
<keyword evidence="5" id="KW-0804">Transcription</keyword>
<reference evidence="10" key="1">
    <citation type="submission" date="2022-11" db="UniProtKB">
        <authorList>
            <consortium name="WormBaseParasite"/>
        </authorList>
    </citation>
    <scope>IDENTIFICATION</scope>
</reference>
<dbReference type="InterPro" id="IPR019147">
    <property type="entry name" value="SWAP_N_domain"/>
</dbReference>
<evidence type="ECO:0000256" key="3">
    <source>
        <dbReference type="ARBA" id="ARBA00022884"/>
    </source>
</evidence>
<dbReference type="InterPro" id="IPR040397">
    <property type="entry name" value="SWAP"/>
</dbReference>
<feature type="region of interest" description="Disordered" evidence="7">
    <location>
        <begin position="835"/>
        <end position="862"/>
    </location>
</feature>
<dbReference type="SMART" id="SM00648">
    <property type="entry name" value="SWAP"/>
    <property type="match status" value="2"/>
</dbReference>
<sequence length="862" mass="97017">SVIAAIEMSSIYANELQRHTRYNKYKQQRNIENDELLVFGYASRLYENDERAEWIAEEQHLIAHPMDAQLLTDRCGGSVALRVKRILNKRYDCRLYLNSMEEFDVNESSEMSFLDAVIDEYTCPSEALEEEMCEEERYKDLYDDIRRVEEEENERQRRAEIGFNYNDESVTREESSSSEEEIEEPFRPPEGIKLPVGMNLPETMKQNAVIERTATFVVAQGVQMEIVIKAKQRGNLDQFGFLEFDHPLNAYYKYISKMIREKKYIPKPHIPQRRPKPKKLRRLEEEEERKRLAAIAEAEKDASDNSSESDSDGEHYLHPLLMGGGAVTKEPSRGSSPLIGPKTKEDIESASTPPPRPQVKVDYEIGKGNDMYSSLFNSLAGIVHSQSTPAIAKPSANDTEGEETVAEDDDYVQWYVNFYGKRPTTTQQPTVVPPPPNMVKAVNSAAEYVAKCGCQGEYLLAERADVAWDFVKPSSAYYPYYQSRVRFYQLCNAEAAQKTASEEAEASTSAEVKLENGNEEEVPCKKQETSGLNDDDSISRLDTDGSAELVKKFEEEDIVKETGDEDESTAMEEDDAQVSAVQPPVYMNRKMRRRGFHDVPSRVQQATQQNEQAESTDLNSELPKVQSSPALLLVHSAAATSALTETKKTVGPISFSLVVPKTDEQRTPRTSAAILGAYDDDEDNVESATKGLDVPAGVVTSIPPPGLAIPPPPLAPIPLASGQLALEGSAELQMERKHRARLFMEKILNEKRAAKLRALNEEQQKKDEGMKRKEVLEEHSRKETIERRLISLAGSSKKASSTKRVDEKSRDAIDLTLSPRDIDKLISTEIEKLVTETPMRSSAEKSISEKVNESTAKERKKK</sequence>
<evidence type="ECO:0000313" key="9">
    <source>
        <dbReference type="Proteomes" id="UP000887569"/>
    </source>
</evidence>
<dbReference type="GO" id="GO:0003723">
    <property type="term" value="F:RNA binding"/>
    <property type="evidence" value="ECO:0007669"/>
    <property type="project" value="UniProtKB-KW"/>
</dbReference>
<feature type="region of interest" description="Disordered" evidence="7">
    <location>
        <begin position="502"/>
        <end position="541"/>
    </location>
</feature>
<evidence type="ECO:0000256" key="1">
    <source>
        <dbReference type="ARBA" id="ARBA00022664"/>
    </source>
</evidence>
<feature type="domain" description="SURP motif" evidence="8">
    <location>
        <begin position="441"/>
        <end position="481"/>
    </location>
</feature>
<feature type="compositionally biased region" description="Basic and acidic residues" evidence="7">
    <location>
        <begin position="282"/>
        <end position="303"/>
    </location>
</feature>
<protein>
    <submittedName>
        <fullName evidence="10">SURP motif domain-containing protein</fullName>
    </submittedName>
</protein>
<feature type="compositionally biased region" description="Basic residues" evidence="7">
    <location>
        <begin position="270"/>
        <end position="281"/>
    </location>
</feature>
<dbReference type="PANTHER" id="PTHR13161:SF15">
    <property type="entry name" value="SPLICING FACTOR, SUPPRESSOR OF WHITE-APRICOT HOMOLOG"/>
    <property type="match status" value="1"/>
</dbReference>
<dbReference type="Pfam" id="PF09750">
    <property type="entry name" value="DRY_EERY"/>
    <property type="match status" value="1"/>
</dbReference>
<feature type="region of interest" description="Disordered" evidence="7">
    <location>
        <begin position="597"/>
        <end position="623"/>
    </location>
</feature>
<feature type="compositionally biased region" description="Basic and acidic residues" evidence="7">
    <location>
        <begin position="803"/>
        <end position="813"/>
    </location>
</feature>
<dbReference type="WBParaSite" id="PgR058_g015_t03">
    <property type="protein sequence ID" value="PgR058_g015_t03"/>
    <property type="gene ID" value="PgR058_g015"/>
</dbReference>
<accession>A0A915BSZ0</accession>
<dbReference type="SUPFAM" id="SSF109905">
    <property type="entry name" value="Surp module (SWAP domain)"/>
    <property type="match status" value="2"/>
</dbReference>
<keyword evidence="1" id="KW-0507">mRNA processing</keyword>
<dbReference type="InterPro" id="IPR000061">
    <property type="entry name" value="Surp"/>
</dbReference>
<evidence type="ECO:0000256" key="4">
    <source>
        <dbReference type="ARBA" id="ARBA00023015"/>
    </source>
</evidence>
<keyword evidence="6" id="KW-0508">mRNA splicing</keyword>
<dbReference type="Proteomes" id="UP000887569">
    <property type="component" value="Unplaced"/>
</dbReference>
<evidence type="ECO:0000313" key="10">
    <source>
        <dbReference type="WBParaSite" id="PgR058_g015_t03"/>
    </source>
</evidence>